<accession>A0A382A1T4</accession>
<dbReference type="InterPro" id="IPR029035">
    <property type="entry name" value="DHS-like_NAD/FAD-binding_dom"/>
</dbReference>
<dbReference type="InterPro" id="IPR045229">
    <property type="entry name" value="TPP_enz"/>
</dbReference>
<dbReference type="GO" id="GO:0000287">
    <property type="term" value="F:magnesium ion binding"/>
    <property type="evidence" value="ECO:0007669"/>
    <property type="project" value="InterPro"/>
</dbReference>
<evidence type="ECO:0000259" key="3">
    <source>
        <dbReference type="Pfam" id="PF02775"/>
    </source>
</evidence>
<feature type="domain" description="Thiamine pyrophosphate enzyme central" evidence="2">
    <location>
        <begin position="108"/>
        <end position="237"/>
    </location>
</feature>
<dbReference type="PANTHER" id="PTHR18968">
    <property type="entry name" value="THIAMINE PYROPHOSPHATE ENZYMES"/>
    <property type="match status" value="1"/>
</dbReference>
<evidence type="ECO:0000313" key="4">
    <source>
        <dbReference type="EMBL" id="SVA95304.1"/>
    </source>
</evidence>
<dbReference type="Gene3D" id="3.40.50.970">
    <property type="match status" value="2"/>
</dbReference>
<dbReference type="Pfam" id="PF02775">
    <property type="entry name" value="TPP_enzyme_C"/>
    <property type="match status" value="1"/>
</dbReference>
<dbReference type="NCBIfam" id="NF006203">
    <property type="entry name" value="PRK08327.1"/>
    <property type="match status" value="1"/>
</dbReference>
<dbReference type="CDD" id="cd07035">
    <property type="entry name" value="TPP_PYR_POX_like"/>
    <property type="match status" value="1"/>
</dbReference>
<evidence type="ECO:0000256" key="1">
    <source>
        <dbReference type="ARBA" id="ARBA00007812"/>
    </source>
</evidence>
<sequence length="465" mass="50344">MLLMAGRTPWSEHSGLASGTRSRHIHWAQELFDQAGMLRELVKWDYELRVPEEVNVVIDRALTISQSDIPGAVYLSIPREVLAAPATPSSAPRRSAPTGIAHPDPKQIEQAATILMAAQNPLIITSDVGKSVVAAESLAELADKYAIPVITHVPRYLCLGNDHPMHLDYEPSPHLAQADAVLVLDCDVPWIPATDPVYPDAKVIHLAQDPLFSRYPIRSFPAALSIAADPSAALPQLNKAMEETEPNKIKARRTRVADARQGVRDKWRVVGDNAKNAEPIHPAWLAKCVGEYLDENTILVNEMGVVPMHAGINKPGRYFGPSPAGGLGWGLGAALGAKLAAPNDLIIATIGDGSYFFGNPLAAHYCGRAYDLPILFIIVNNHGWGAVRRATKAMYPDGQALSGNDIPLSRIDPAPDYEQIIQSCGGYGERISNPDVLPDALSRAVKMVREEGRQVLLNVVVSEVV</sequence>
<feature type="domain" description="Thiamine pyrophosphate enzyme TPP-binding" evidence="3">
    <location>
        <begin position="308"/>
        <end position="457"/>
    </location>
</feature>
<organism evidence="4">
    <name type="scientific">marine metagenome</name>
    <dbReference type="NCBI Taxonomy" id="408172"/>
    <lineage>
        <taxon>unclassified sequences</taxon>
        <taxon>metagenomes</taxon>
        <taxon>ecological metagenomes</taxon>
    </lineage>
</organism>
<dbReference type="EMBL" id="UINC01023506">
    <property type="protein sequence ID" value="SVA95304.1"/>
    <property type="molecule type" value="Genomic_DNA"/>
</dbReference>
<dbReference type="Pfam" id="PF00205">
    <property type="entry name" value="TPP_enzyme_M"/>
    <property type="match status" value="1"/>
</dbReference>
<dbReference type="InterPro" id="IPR011766">
    <property type="entry name" value="TPP_enzyme_TPP-bd"/>
</dbReference>
<protein>
    <recommendedName>
        <fullName evidence="5">Thiamine pyrophosphate enzyme TPP-binding domain-containing protein</fullName>
    </recommendedName>
</protein>
<dbReference type="AlphaFoldDB" id="A0A382A1T4"/>
<proteinExistence type="inferred from homology"/>
<dbReference type="InterPro" id="IPR029061">
    <property type="entry name" value="THDP-binding"/>
</dbReference>
<dbReference type="InterPro" id="IPR012000">
    <property type="entry name" value="Thiamin_PyroP_enz_cen_dom"/>
</dbReference>
<evidence type="ECO:0008006" key="5">
    <source>
        <dbReference type="Google" id="ProtNLM"/>
    </source>
</evidence>
<dbReference type="GO" id="GO:0009099">
    <property type="term" value="P:L-valine biosynthetic process"/>
    <property type="evidence" value="ECO:0007669"/>
    <property type="project" value="TreeGrafter"/>
</dbReference>
<evidence type="ECO:0000259" key="2">
    <source>
        <dbReference type="Pfam" id="PF00205"/>
    </source>
</evidence>
<dbReference type="PANTHER" id="PTHR18968:SF13">
    <property type="entry name" value="ACETOLACTATE SYNTHASE CATALYTIC SUBUNIT, MITOCHONDRIAL"/>
    <property type="match status" value="1"/>
</dbReference>
<dbReference type="GO" id="GO:0050660">
    <property type="term" value="F:flavin adenine dinucleotide binding"/>
    <property type="evidence" value="ECO:0007669"/>
    <property type="project" value="TreeGrafter"/>
</dbReference>
<dbReference type="GO" id="GO:0003984">
    <property type="term" value="F:acetolactate synthase activity"/>
    <property type="evidence" value="ECO:0007669"/>
    <property type="project" value="TreeGrafter"/>
</dbReference>
<reference evidence="4" key="1">
    <citation type="submission" date="2018-05" db="EMBL/GenBank/DDBJ databases">
        <authorList>
            <person name="Lanie J.A."/>
            <person name="Ng W.-L."/>
            <person name="Kazmierczak K.M."/>
            <person name="Andrzejewski T.M."/>
            <person name="Davidsen T.M."/>
            <person name="Wayne K.J."/>
            <person name="Tettelin H."/>
            <person name="Glass J.I."/>
            <person name="Rusch D."/>
            <person name="Podicherti R."/>
            <person name="Tsui H.-C.T."/>
            <person name="Winkler M.E."/>
        </authorList>
    </citation>
    <scope>NUCLEOTIDE SEQUENCE</scope>
</reference>
<dbReference type="SUPFAM" id="SSF52467">
    <property type="entry name" value="DHS-like NAD/FAD-binding domain"/>
    <property type="match status" value="1"/>
</dbReference>
<dbReference type="GO" id="GO:0005948">
    <property type="term" value="C:acetolactate synthase complex"/>
    <property type="evidence" value="ECO:0007669"/>
    <property type="project" value="TreeGrafter"/>
</dbReference>
<gene>
    <name evidence="4" type="ORF">METZ01_LOCUS148158</name>
</gene>
<dbReference type="GO" id="GO:0009097">
    <property type="term" value="P:isoleucine biosynthetic process"/>
    <property type="evidence" value="ECO:0007669"/>
    <property type="project" value="TreeGrafter"/>
</dbReference>
<comment type="similarity">
    <text evidence="1">Belongs to the TPP enzyme family.</text>
</comment>
<dbReference type="SUPFAM" id="SSF52518">
    <property type="entry name" value="Thiamin diphosphate-binding fold (THDP-binding)"/>
    <property type="match status" value="2"/>
</dbReference>
<name>A0A382A1T4_9ZZZZ</name>
<dbReference type="Gene3D" id="3.40.50.1220">
    <property type="entry name" value="TPP-binding domain"/>
    <property type="match status" value="1"/>
</dbReference>
<dbReference type="GO" id="GO:0030976">
    <property type="term" value="F:thiamine pyrophosphate binding"/>
    <property type="evidence" value="ECO:0007669"/>
    <property type="project" value="InterPro"/>
</dbReference>